<sequence length="78" mass="8060">MTTRAFAAGASQCMLFDPVGGTGILPMVRYGPGSLNRCQEGENQGEPVPNAPYASCLLPLASCLLPLASCLLPFASCL</sequence>
<evidence type="ECO:0000313" key="1">
    <source>
        <dbReference type="EMBL" id="WAN68886.1"/>
    </source>
</evidence>
<dbReference type="EMBL" id="CP017708">
    <property type="protein sequence ID" value="WAN68886.1"/>
    <property type="molecule type" value="Genomic_DNA"/>
</dbReference>
<protein>
    <submittedName>
        <fullName evidence="1">Uncharacterized protein</fullName>
    </submittedName>
</protein>
<dbReference type="AlphaFoldDB" id="A0A9Q9UVI9"/>
<reference evidence="1" key="2">
    <citation type="submission" date="2022-10" db="EMBL/GenBank/DDBJ databases">
        <authorList>
            <person name="Ngo T.-E."/>
        </authorList>
    </citation>
    <scope>NUCLEOTIDE SEQUENCE</scope>
    <source>
        <strain evidence="1">JHB</strain>
    </source>
</reference>
<gene>
    <name evidence="1" type="ORF">BJP36_41725</name>
</gene>
<proteinExistence type="predicted"/>
<dbReference type="Proteomes" id="UP000176944">
    <property type="component" value="Chromosome"/>
</dbReference>
<reference evidence="1" key="1">
    <citation type="journal article" date="2017" name="Proc. Natl. Acad. Sci. U.S.A.">
        <title>Comparative genomics uncovers the prolific and distinctive metabolic potential of the cyanobacterial genus Moorea.</title>
        <authorList>
            <person name="Leao T."/>
            <person name="Castelao G."/>
            <person name="Korobeynikov A."/>
            <person name="Monroe E.A."/>
            <person name="Podell S."/>
            <person name="Glukhov E."/>
            <person name="Allen E.E."/>
            <person name="Gerwick W.H."/>
            <person name="Gerwick L."/>
        </authorList>
    </citation>
    <scope>NUCLEOTIDE SEQUENCE</scope>
    <source>
        <strain evidence="1">JHB</strain>
    </source>
</reference>
<accession>A0A9Q9UVI9</accession>
<name>A0A9Q9UVI9_MOOP1</name>
<organism evidence="1">
    <name type="scientific">Moorena producens (strain JHB)</name>
    <dbReference type="NCBI Taxonomy" id="1454205"/>
    <lineage>
        <taxon>Bacteria</taxon>
        <taxon>Bacillati</taxon>
        <taxon>Cyanobacteriota</taxon>
        <taxon>Cyanophyceae</taxon>
        <taxon>Coleofasciculales</taxon>
        <taxon>Coleofasciculaceae</taxon>
        <taxon>Moorena</taxon>
    </lineage>
</organism>